<dbReference type="EMBL" id="CP076643">
    <property type="protein sequence ID" value="QXO16707.1"/>
    <property type="molecule type" value="Genomic_DNA"/>
</dbReference>
<dbReference type="GO" id="GO:0016747">
    <property type="term" value="F:acyltransferase activity, transferring groups other than amino-acyl groups"/>
    <property type="evidence" value="ECO:0007669"/>
    <property type="project" value="InterPro"/>
</dbReference>
<dbReference type="InterPro" id="IPR016181">
    <property type="entry name" value="Acyl_CoA_acyltransferase"/>
</dbReference>
<gene>
    <name evidence="2" type="ORF">KNV97_14615</name>
</gene>
<evidence type="ECO:0000259" key="1">
    <source>
        <dbReference type="PROSITE" id="PS51186"/>
    </source>
</evidence>
<dbReference type="AlphaFoldDB" id="A0A975U939"/>
<dbReference type="Pfam" id="PF13302">
    <property type="entry name" value="Acetyltransf_3"/>
    <property type="match status" value="1"/>
</dbReference>
<organism evidence="2 3">
    <name type="scientific">Vibrio ostreae</name>
    <dbReference type="NCBI Taxonomy" id="2841925"/>
    <lineage>
        <taxon>Bacteria</taxon>
        <taxon>Pseudomonadati</taxon>
        <taxon>Pseudomonadota</taxon>
        <taxon>Gammaproteobacteria</taxon>
        <taxon>Vibrionales</taxon>
        <taxon>Vibrionaceae</taxon>
        <taxon>Vibrio</taxon>
    </lineage>
</organism>
<dbReference type="PANTHER" id="PTHR43792:SF1">
    <property type="entry name" value="N-ACETYLTRANSFERASE DOMAIN-CONTAINING PROTEIN"/>
    <property type="match status" value="1"/>
</dbReference>
<sequence length="181" mass="19968">MTIVTRRTLVIPYTESFESEFLILNCCAKNRAQLNGPQTVSAAREQFKRVLHDDSLYAMAVLDNYNREFMGHVFVQAEDGRAELGFIFDKAYWGQGLASEALQAFFAKACARLNLTAVTARTSLSNYAAIAILHKLGFQLSATRQDAFGSYYAFEWQQTEPSGAEHDFIAFGAAAGGMPAA</sequence>
<evidence type="ECO:0000313" key="2">
    <source>
        <dbReference type="EMBL" id="QXO16707.1"/>
    </source>
</evidence>
<keyword evidence="3" id="KW-1185">Reference proteome</keyword>
<dbReference type="PROSITE" id="PS51186">
    <property type="entry name" value="GNAT"/>
    <property type="match status" value="1"/>
</dbReference>
<reference evidence="2" key="1">
    <citation type="submission" date="2021-06" db="EMBL/GenBank/DDBJ databases">
        <title>Vibrio nov. sp., novel gut bacterium isolated from Yellow Sea oyster.</title>
        <authorList>
            <person name="Muhammad N."/>
            <person name="Nguyen T.H."/>
            <person name="Lee Y.-J."/>
            <person name="Ko J."/>
            <person name="Kim S.-G."/>
        </authorList>
    </citation>
    <scope>NUCLEOTIDE SEQUENCE</scope>
    <source>
        <strain evidence="2">OG9-811</strain>
    </source>
</reference>
<evidence type="ECO:0000313" key="3">
    <source>
        <dbReference type="Proteomes" id="UP000694232"/>
    </source>
</evidence>
<dbReference type="KEGG" id="vos:KNV97_14615"/>
<dbReference type="InterPro" id="IPR051531">
    <property type="entry name" value="N-acetyltransferase"/>
</dbReference>
<dbReference type="RefSeq" id="WP_136483554.1">
    <property type="nucleotide sequence ID" value="NZ_CP076643.1"/>
</dbReference>
<dbReference type="InterPro" id="IPR000182">
    <property type="entry name" value="GNAT_dom"/>
</dbReference>
<feature type="domain" description="N-acetyltransferase" evidence="1">
    <location>
        <begin position="1"/>
        <end position="161"/>
    </location>
</feature>
<dbReference type="Gene3D" id="3.40.630.30">
    <property type="match status" value="1"/>
</dbReference>
<name>A0A975U939_9VIBR</name>
<dbReference type="SUPFAM" id="SSF55729">
    <property type="entry name" value="Acyl-CoA N-acyltransferases (Nat)"/>
    <property type="match status" value="1"/>
</dbReference>
<proteinExistence type="predicted"/>
<dbReference type="Proteomes" id="UP000694232">
    <property type="component" value="Chromosome 1"/>
</dbReference>
<dbReference type="PANTHER" id="PTHR43792">
    <property type="entry name" value="GNAT FAMILY, PUTATIVE (AFU_ORTHOLOGUE AFUA_3G00765)-RELATED-RELATED"/>
    <property type="match status" value="1"/>
</dbReference>
<protein>
    <submittedName>
        <fullName evidence="2">GNAT family N-acetyltransferase</fullName>
    </submittedName>
</protein>
<accession>A0A975U939</accession>